<gene>
    <name evidence="2" type="ORF">Sangu_1427100</name>
</gene>
<reference evidence="2" key="2">
    <citation type="journal article" date="2024" name="Plant">
        <title>Genomic evolution and insights into agronomic trait innovations of Sesamum species.</title>
        <authorList>
            <person name="Miao H."/>
            <person name="Wang L."/>
            <person name="Qu L."/>
            <person name="Liu H."/>
            <person name="Sun Y."/>
            <person name="Le M."/>
            <person name="Wang Q."/>
            <person name="Wei S."/>
            <person name="Zheng Y."/>
            <person name="Lin W."/>
            <person name="Duan Y."/>
            <person name="Cao H."/>
            <person name="Xiong S."/>
            <person name="Wang X."/>
            <person name="Wei L."/>
            <person name="Li C."/>
            <person name="Ma Q."/>
            <person name="Ju M."/>
            <person name="Zhao R."/>
            <person name="Li G."/>
            <person name="Mu C."/>
            <person name="Tian Q."/>
            <person name="Mei H."/>
            <person name="Zhang T."/>
            <person name="Gao T."/>
            <person name="Zhang H."/>
        </authorList>
    </citation>
    <scope>NUCLEOTIDE SEQUENCE</scope>
    <source>
        <strain evidence="2">G01</strain>
    </source>
</reference>
<name>A0AAW2N6D7_9LAMI</name>
<sequence>MEEVKFLVDNATEFHKSLTELRDFSSQLYHAADYWETAFLSSQDKRLFSSGVCSLDKDFNNSWKYARICGIRGIIPRFAELGEEFQEFARNNLKNLQNQGKNDKNSQSWRKNFKNLRN</sequence>
<feature type="region of interest" description="Disordered" evidence="1">
    <location>
        <begin position="96"/>
        <end position="118"/>
    </location>
</feature>
<evidence type="ECO:0000256" key="1">
    <source>
        <dbReference type="SAM" id="MobiDB-lite"/>
    </source>
</evidence>
<dbReference type="EMBL" id="JACGWK010000008">
    <property type="protein sequence ID" value="KAL0339050.1"/>
    <property type="molecule type" value="Genomic_DNA"/>
</dbReference>
<protein>
    <submittedName>
        <fullName evidence="2">Uncharacterized protein</fullName>
    </submittedName>
</protein>
<comment type="caution">
    <text evidence="2">The sequence shown here is derived from an EMBL/GenBank/DDBJ whole genome shotgun (WGS) entry which is preliminary data.</text>
</comment>
<dbReference type="AlphaFoldDB" id="A0AAW2N6D7"/>
<accession>A0AAW2N6D7</accession>
<reference evidence="2" key="1">
    <citation type="submission" date="2020-06" db="EMBL/GenBank/DDBJ databases">
        <authorList>
            <person name="Li T."/>
            <person name="Hu X."/>
            <person name="Zhang T."/>
            <person name="Song X."/>
            <person name="Zhang H."/>
            <person name="Dai N."/>
            <person name="Sheng W."/>
            <person name="Hou X."/>
            <person name="Wei L."/>
        </authorList>
    </citation>
    <scope>NUCLEOTIDE SEQUENCE</scope>
    <source>
        <strain evidence="2">G01</strain>
        <tissue evidence="2">Leaf</tissue>
    </source>
</reference>
<proteinExistence type="predicted"/>
<evidence type="ECO:0000313" key="2">
    <source>
        <dbReference type="EMBL" id="KAL0339050.1"/>
    </source>
</evidence>
<organism evidence="2">
    <name type="scientific">Sesamum angustifolium</name>
    <dbReference type="NCBI Taxonomy" id="2727405"/>
    <lineage>
        <taxon>Eukaryota</taxon>
        <taxon>Viridiplantae</taxon>
        <taxon>Streptophyta</taxon>
        <taxon>Embryophyta</taxon>
        <taxon>Tracheophyta</taxon>
        <taxon>Spermatophyta</taxon>
        <taxon>Magnoliopsida</taxon>
        <taxon>eudicotyledons</taxon>
        <taxon>Gunneridae</taxon>
        <taxon>Pentapetalae</taxon>
        <taxon>asterids</taxon>
        <taxon>lamiids</taxon>
        <taxon>Lamiales</taxon>
        <taxon>Pedaliaceae</taxon>
        <taxon>Sesamum</taxon>
    </lineage>
</organism>